<dbReference type="OrthoDB" id="540004at2759"/>
<dbReference type="InParanoid" id="G2QEG5"/>
<dbReference type="SUPFAM" id="SSF117281">
    <property type="entry name" value="Kelch motif"/>
    <property type="match status" value="1"/>
</dbReference>
<reference evidence="5 6" key="1">
    <citation type="journal article" date="2011" name="Nat. Biotechnol.">
        <title>Comparative genomic analysis of the thermophilic biomass-degrading fungi Myceliophthora thermophila and Thielavia terrestris.</title>
        <authorList>
            <person name="Berka R.M."/>
            <person name="Grigoriev I.V."/>
            <person name="Otillar R."/>
            <person name="Salamov A."/>
            <person name="Grimwood J."/>
            <person name="Reid I."/>
            <person name="Ishmael N."/>
            <person name="John T."/>
            <person name="Darmond C."/>
            <person name="Moisan M.-C."/>
            <person name="Henrissat B."/>
            <person name="Coutinho P.M."/>
            <person name="Lombard V."/>
            <person name="Natvig D.O."/>
            <person name="Lindquist E."/>
            <person name="Schmutz J."/>
            <person name="Lucas S."/>
            <person name="Harris P."/>
            <person name="Powlowski J."/>
            <person name="Bellemare A."/>
            <person name="Taylor D."/>
            <person name="Butler G."/>
            <person name="de Vries R.P."/>
            <person name="Allijn I.E."/>
            <person name="van den Brink J."/>
            <person name="Ushinsky S."/>
            <person name="Storms R."/>
            <person name="Powell A.J."/>
            <person name="Paulsen I.T."/>
            <person name="Elbourne L.D.H."/>
            <person name="Baker S.E."/>
            <person name="Magnuson J."/>
            <person name="LaBoissiere S."/>
            <person name="Clutterbuck A.J."/>
            <person name="Martinez D."/>
            <person name="Wogulis M."/>
            <person name="de Leon A.L."/>
            <person name="Rey M.W."/>
            <person name="Tsang A."/>
        </authorList>
    </citation>
    <scope>NUCLEOTIDE SEQUENCE [LARGE SCALE GENOMIC DNA]</scope>
    <source>
        <strain evidence="6">ATCC 42464 / BCRC 31852 / DSM 1799</strain>
    </source>
</reference>
<evidence type="ECO:0000256" key="4">
    <source>
        <dbReference type="SAM" id="Phobius"/>
    </source>
</evidence>
<dbReference type="HOGENOM" id="CLU_960373_0_0_1"/>
<evidence type="ECO:0000313" key="5">
    <source>
        <dbReference type="EMBL" id="AEO57748.1"/>
    </source>
</evidence>
<organism evidence="5 6">
    <name type="scientific">Thermothelomyces thermophilus (strain ATCC 42464 / BCRC 31852 / DSM 1799)</name>
    <name type="common">Sporotrichum thermophile</name>
    <dbReference type="NCBI Taxonomy" id="573729"/>
    <lineage>
        <taxon>Eukaryota</taxon>
        <taxon>Fungi</taxon>
        <taxon>Dikarya</taxon>
        <taxon>Ascomycota</taxon>
        <taxon>Pezizomycotina</taxon>
        <taxon>Sordariomycetes</taxon>
        <taxon>Sordariomycetidae</taxon>
        <taxon>Sordariales</taxon>
        <taxon>Chaetomiaceae</taxon>
        <taxon>Thermothelomyces</taxon>
    </lineage>
</organism>
<keyword evidence="4" id="KW-0472">Membrane</keyword>
<dbReference type="Gene3D" id="2.120.10.80">
    <property type="entry name" value="Kelch-type beta propeller"/>
    <property type="match status" value="1"/>
</dbReference>
<dbReference type="KEGG" id="mtm:MYCTH_94025"/>
<keyword evidence="4" id="KW-0812">Transmembrane</keyword>
<keyword evidence="1" id="KW-0677">Repeat</keyword>
<evidence type="ECO:0000256" key="1">
    <source>
        <dbReference type="ARBA" id="ARBA00022737"/>
    </source>
</evidence>
<feature type="transmembrane region" description="Helical" evidence="4">
    <location>
        <begin position="203"/>
        <end position="226"/>
    </location>
</feature>
<dbReference type="EMBL" id="CP003004">
    <property type="protein sequence ID" value="AEO57748.1"/>
    <property type="molecule type" value="Genomic_DNA"/>
</dbReference>
<gene>
    <name evidence="5" type="ORF">MYCTH_94025</name>
</gene>
<dbReference type="RefSeq" id="XP_003662993.1">
    <property type="nucleotide sequence ID" value="XM_003662945.1"/>
</dbReference>
<dbReference type="PANTHER" id="PTHR47435:SF4">
    <property type="entry name" value="KELCH REPEAT PROTEIN (AFU_ORTHOLOGUE AFUA_5G12780)"/>
    <property type="match status" value="1"/>
</dbReference>
<dbReference type="STRING" id="573729.G2QEG5"/>
<dbReference type="eggNOG" id="ENOG502QYA9">
    <property type="taxonomic scope" value="Eukaryota"/>
</dbReference>
<keyword evidence="6" id="KW-1185">Reference proteome</keyword>
<keyword evidence="4" id="KW-1133">Transmembrane helix</keyword>
<proteinExistence type="predicted"/>
<protein>
    <submittedName>
        <fullName evidence="5">Uncharacterized protein</fullName>
    </submittedName>
</protein>
<dbReference type="PANTHER" id="PTHR47435">
    <property type="entry name" value="KELCH REPEAT PROTEIN (AFU_ORTHOLOGUE AFUA_5G12780)"/>
    <property type="match status" value="1"/>
</dbReference>
<dbReference type="AlphaFoldDB" id="G2QEG5"/>
<accession>G2QEG5</accession>
<name>G2QEG5_THET4</name>
<feature type="region of interest" description="Disordered" evidence="3">
    <location>
        <begin position="246"/>
        <end position="290"/>
    </location>
</feature>
<feature type="compositionally biased region" description="Low complexity" evidence="3">
    <location>
        <begin position="278"/>
        <end position="290"/>
    </location>
</feature>
<dbReference type="VEuPathDB" id="FungiDB:MYCTH_94025"/>
<sequence>MPRSSGTLWADNVNKRFYLFAGEYYQEPPSPQFTLWSYDTIYDTWQSFGSPPEDDIAAVPYGAGVSMSETGEGYYYGGWKSHNTVPGWSGPPRAVSGLVKYDMDANTWSTEPGPDSIGRAEGAMVFIPIGDGGMLVYLGWSHPVRHPRPHRATNTAPADGFSNPDLRVLMTRKASIATRTPTRAVSSATGVPGANDDPLSAGAIAGIAVGGAVALLALLASLFLLIRRCRRHKYGTTTTTTTTTLLQPHFSPAGRPRGGGDDGLLGVGRASSSRRDAAAAARTGAATAER</sequence>
<evidence type="ECO:0000313" key="6">
    <source>
        <dbReference type="Proteomes" id="UP000007322"/>
    </source>
</evidence>
<dbReference type="GO" id="GO:0019760">
    <property type="term" value="P:glucosinolate metabolic process"/>
    <property type="evidence" value="ECO:0007669"/>
    <property type="project" value="UniProtKB-ARBA"/>
</dbReference>
<keyword evidence="2" id="KW-0408">Iron</keyword>
<dbReference type="Proteomes" id="UP000007322">
    <property type="component" value="Chromosome 3"/>
</dbReference>
<evidence type="ECO:0000256" key="3">
    <source>
        <dbReference type="SAM" id="MobiDB-lite"/>
    </source>
</evidence>
<dbReference type="GeneID" id="11507619"/>
<dbReference type="InterPro" id="IPR015915">
    <property type="entry name" value="Kelch-typ_b-propeller"/>
</dbReference>
<evidence type="ECO:0000256" key="2">
    <source>
        <dbReference type="ARBA" id="ARBA00023004"/>
    </source>
</evidence>